<comment type="caution">
    <text evidence="2">The sequence shown here is derived from an EMBL/GenBank/DDBJ whole genome shotgun (WGS) entry which is preliminary data.</text>
</comment>
<evidence type="ECO:0000313" key="2">
    <source>
        <dbReference type="EMBL" id="MBC8527851.1"/>
    </source>
</evidence>
<dbReference type="PANTHER" id="PTHR30005:SF13">
    <property type="entry name" value="EXOPOLYPHOSPHATASE 2"/>
    <property type="match status" value="1"/>
</dbReference>
<dbReference type="PANTHER" id="PTHR30005">
    <property type="entry name" value="EXOPOLYPHOSPHATASE"/>
    <property type="match status" value="1"/>
</dbReference>
<organism evidence="2 3">
    <name type="scientific">Luoshenia tenuis</name>
    <dbReference type="NCBI Taxonomy" id="2763654"/>
    <lineage>
        <taxon>Bacteria</taxon>
        <taxon>Bacillati</taxon>
        <taxon>Bacillota</taxon>
        <taxon>Clostridia</taxon>
        <taxon>Christensenellales</taxon>
        <taxon>Christensenellaceae</taxon>
        <taxon>Luoshenia</taxon>
    </lineage>
</organism>
<sequence>MRKIVAVIDIGTQTARLLVANADEQKVKLEPVARDIRGVRLGEGVDALGHLSQAAMARAADAVADFARQARALGAVEIYAFATSATRDAANRDELISLLQQRAGVALDVLDGEQEAQVAFRGAVGLRPGIQGVIDIGGGSTEVLIGRDGKPLFSRSLQMGAVRAGERFGCFGVQAYDALRAGVEEMFRNLAQEIAALALPAPCWTGVAGTLTTLAMWQLGLGQYQPEKVQNFMLTARDTGRLADKLYRMDREARLGIPGLAPYRADIIGPGAGIASSLMQALVIGEIRISDSDNLEGYLYQKVLHALK</sequence>
<dbReference type="SUPFAM" id="SSF53067">
    <property type="entry name" value="Actin-like ATPase domain"/>
    <property type="match status" value="2"/>
</dbReference>
<dbReference type="Proteomes" id="UP000654279">
    <property type="component" value="Unassembled WGS sequence"/>
</dbReference>
<dbReference type="Pfam" id="PF02541">
    <property type="entry name" value="Ppx-GppA"/>
    <property type="match status" value="1"/>
</dbReference>
<dbReference type="EMBL" id="JACRSO010000001">
    <property type="protein sequence ID" value="MBC8527851.1"/>
    <property type="molecule type" value="Genomic_DNA"/>
</dbReference>
<proteinExistence type="predicted"/>
<dbReference type="InterPro" id="IPR043129">
    <property type="entry name" value="ATPase_NBD"/>
</dbReference>
<dbReference type="RefSeq" id="WP_249283944.1">
    <property type="nucleotide sequence ID" value="NZ_JACRSO010000001.1"/>
</dbReference>
<name>A0A926CY41_9FIRM</name>
<dbReference type="AlphaFoldDB" id="A0A926CY41"/>
<dbReference type="GO" id="GO:0016462">
    <property type="term" value="F:pyrophosphatase activity"/>
    <property type="evidence" value="ECO:0007669"/>
    <property type="project" value="TreeGrafter"/>
</dbReference>
<dbReference type="InterPro" id="IPR050273">
    <property type="entry name" value="GppA/Ppx_hydrolase"/>
</dbReference>
<reference evidence="2" key="1">
    <citation type="submission" date="2020-08" db="EMBL/GenBank/DDBJ databases">
        <title>Genome public.</title>
        <authorList>
            <person name="Liu C."/>
            <person name="Sun Q."/>
        </authorList>
    </citation>
    <scope>NUCLEOTIDE SEQUENCE</scope>
    <source>
        <strain evidence="2">NSJ-44</strain>
    </source>
</reference>
<dbReference type="CDD" id="cd24054">
    <property type="entry name" value="ASKHA_NBD_AaPPX-GppA_MtPPX2-like"/>
    <property type="match status" value="1"/>
</dbReference>
<keyword evidence="3" id="KW-1185">Reference proteome</keyword>
<dbReference type="InterPro" id="IPR003695">
    <property type="entry name" value="Ppx_GppA_N"/>
</dbReference>
<gene>
    <name evidence="2" type="ORF">H8699_00170</name>
</gene>
<evidence type="ECO:0000259" key="1">
    <source>
        <dbReference type="Pfam" id="PF02541"/>
    </source>
</evidence>
<feature type="domain" description="Ppx/GppA phosphatase N-terminal" evidence="1">
    <location>
        <begin position="20"/>
        <end position="304"/>
    </location>
</feature>
<accession>A0A926CY41</accession>
<protein>
    <recommendedName>
        <fullName evidence="1">Ppx/GppA phosphatase N-terminal domain-containing protein</fullName>
    </recommendedName>
</protein>
<dbReference type="Gene3D" id="3.30.420.40">
    <property type="match status" value="1"/>
</dbReference>
<dbReference type="Gene3D" id="3.30.420.150">
    <property type="entry name" value="Exopolyphosphatase. Domain 2"/>
    <property type="match status" value="1"/>
</dbReference>
<evidence type="ECO:0000313" key="3">
    <source>
        <dbReference type="Proteomes" id="UP000654279"/>
    </source>
</evidence>